<dbReference type="HOGENOM" id="CLU_2577555_0_0_1"/>
<protein>
    <submittedName>
        <fullName evidence="1 2">Uncharacterized protein</fullName>
    </submittedName>
</protein>
<evidence type="ECO:0000313" key="3">
    <source>
        <dbReference type="Proteomes" id="UP000002051"/>
    </source>
</evidence>
<dbReference type="PaxDb" id="3880-AES87661"/>
<reference evidence="1 3" key="1">
    <citation type="journal article" date="2011" name="Nature">
        <title>The Medicago genome provides insight into the evolution of rhizobial symbioses.</title>
        <authorList>
            <person name="Young N.D."/>
            <person name="Debelle F."/>
            <person name="Oldroyd G.E."/>
            <person name="Geurts R."/>
            <person name="Cannon S.B."/>
            <person name="Udvardi M.K."/>
            <person name="Benedito V.A."/>
            <person name="Mayer K.F."/>
            <person name="Gouzy J."/>
            <person name="Schoof H."/>
            <person name="Van de Peer Y."/>
            <person name="Proost S."/>
            <person name="Cook D.R."/>
            <person name="Meyers B.C."/>
            <person name="Spannagl M."/>
            <person name="Cheung F."/>
            <person name="De Mita S."/>
            <person name="Krishnakumar V."/>
            <person name="Gundlach H."/>
            <person name="Zhou S."/>
            <person name="Mudge J."/>
            <person name="Bharti A.K."/>
            <person name="Murray J.D."/>
            <person name="Naoumkina M.A."/>
            <person name="Rosen B."/>
            <person name="Silverstein K.A."/>
            <person name="Tang H."/>
            <person name="Rombauts S."/>
            <person name="Zhao P.X."/>
            <person name="Zhou P."/>
            <person name="Barbe V."/>
            <person name="Bardou P."/>
            <person name="Bechner M."/>
            <person name="Bellec A."/>
            <person name="Berger A."/>
            <person name="Berges H."/>
            <person name="Bidwell S."/>
            <person name="Bisseling T."/>
            <person name="Choisne N."/>
            <person name="Couloux A."/>
            <person name="Denny R."/>
            <person name="Deshpande S."/>
            <person name="Dai X."/>
            <person name="Doyle J.J."/>
            <person name="Dudez A.M."/>
            <person name="Farmer A.D."/>
            <person name="Fouteau S."/>
            <person name="Franken C."/>
            <person name="Gibelin C."/>
            <person name="Gish J."/>
            <person name="Goldstein S."/>
            <person name="Gonzalez A.J."/>
            <person name="Green P.J."/>
            <person name="Hallab A."/>
            <person name="Hartog M."/>
            <person name="Hua A."/>
            <person name="Humphray S.J."/>
            <person name="Jeong D.H."/>
            <person name="Jing Y."/>
            <person name="Jocker A."/>
            <person name="Kenton S.M."/>
            <person name="Kim D.J."/>
            <person name="Klee K."/>
            <person name="Lai H."/>
            <person name="Lang C."/>
            <person name="Lin S."/>
            <person name="Macmil S.L."/>
            <person name="Magdelenat G."/>
            <person name="Matthews L."/>
            <person name="McCorrison J."/>
            <person name="Monaghan E.L."/>
            <person name="Mun J.H."/>
            <person name="Najar F.Z."/>
            <person name="Nicholson C."/>
            <person name="Noirot C."/>
            <person name="O'Bleness M."/>
            <person name="Paule C.R."/>
            <person name="Poulain J."/>
            <person name="Prion F."/>
            <person name="Qin B."/>
            <person name="Qu C."/>
            <person name="Retzel E.F."/>
            <person name="Riddle C."/>
            <person name="Sallet E."/>
            <person name="Samain S."/>
            <person name="Samson N."/>
            <person name="Sanders I."/>
            <person name="Saurat O."/>
            <person name="Scarpelli C."/>
            <person name="Schiex T."/>
            <person name="Segurens B."/>
            <person name="Severin A.J."/>
            <person name="Sherrier D.J."/>
            <person name="Shi R."/>
            <person name="Sims S."/>
            <person name="Singer S.R."/>
            <person name="Sinharoy S."/>
            <person name="Sterck L."/>
            <person name="Viollet A."/>
            <person name="Wang B.B."/>
            <person name="Wang K."/>
            <person name="Wang M."/>
            <person name="Wang X."/>
            <person name="Warfsmann J."/>
            <person name="Weissenbach J."/>
            <person name="White D.D."/>
            <person name="White J.D."/>
            <person name="Wiley G.B."/>
            <person name="Wincker P."/>
            <person name="Xing Y."/>
            <person name="Yang L."/>
            <person name="Yao Z."/>
            <person name="Ying F."/>
            <person name="Zhai J."/>
            <person name="Zhou L."/>
            <person name="Zuber A."/>
            <person name="Denarie J."/>
            <person name="Dixon R.A."/>
            <person name="May G.D."/>
            <person name="Schwartz D.C."/>
            <person name="Rogers J."/>
            <person name="Quetier F."/>
            <person name="Town C.D."/>
            <person name="Roe B.A."/>
        </authorList>
    </citation>
    <scope>NUCLEOTIDE SEQUENCE [LARGE SCALE GENOMIC DNA]</scope>
    <source>
        <strain evidence="1">A17</strain>
        <strain evidence="2 3">cv. Jemalong A17</strain>
    </source>
</reference>
<proteinExistence type="predicted"/>
<reference evidence="1 3" key="2">
    <citation type="journal article" date="2014" name="BMC Genomics">
        <title>An improved genome release (version Mt4.0) for the model legume Medicago truncatula.</title>
        <authorList>
            <person name="Tang H."/>
            <person name="Krishnakumar V."/>
            <person name="Bidwell S."/>
            <person name="Rosen B."/>
            <person name="Chan A."/>
            <person name="Zhou S."/>
            <person name="Gentzbittel L."/>
            <person name="Childs K.L."/>
            <person name="Yandell M."/>
            <person name="Gundlach H."/>
            <person name="Mayer K.F."/>
            <person name="Schwartz D.C."/>
            <person name="Town C.D."/>
        </authorList>
    </citation>
    <scope>GENOME REANNOTATION</scope>
    <source>
        <strain evidence="1">A17</strain>
        <strain evidence="2 3">cv. Jemalong A17</strain>
    </source>
</reference>
<dbReference type="EMBL" id="KL403129">
    <property type="protein sequence ID" value="KEH15974.1"/>
    <property type="molecule type" value="Genomic_DNA"/>
</dbReference>
<evidence type="ECO:0000313" key="1">
    <source>
        <dbReference type="EMBL" id="KEH15974.1"/>
    </source>
</evidence>
<organism evidence="1 3">
    <name type="scientific">Medicago truncatula</name>
    <name type="common">Barrel medic</name>
    <name type="synonym">Medicago tribuloides</name>
    <dbReference type="NCBI Taxonomy" id="3880"/>
    <lineage>
        <taxon>Eukaryota</taxon>
        <taxon>Viridiplantae</taxon>
        <taxon>Streptophyta</taxon>
        <taxon>Embryophyta</taxon>
        <taxon>Tracheophyta</taxon>
        <taxon>Spermatophyta</taxon>
        <taxon>Magnoliopsida</taxon>
        <taxon>eudicotyledons</taxon>
        <taxon>Gunneridae</taxon>
        <taxon>Pentapetalae</taxon>
        <taxon>rosids</taxon>
        <taxon>fabids</taxon>
        <taxon>Fabales</taxon>
        <taxon>Fabaceae</taxon>
        <taxon>Papilionoideae</taxon>
        <taxon>50 kb inversion clade</taxon>
        <taxon>NPAAA clade</taxon>
        <taxon>Hologalegina</taxon>
        <taxon>IRL clade</taxon>
        <taxon>Trifolieae</taxon>
        <taxon>Medicago</taxon>
    </lineage>
</organism>
<sequence>MDDVYMRARYDWAGLRGEWPGITVRTLKAFNGDKVTGNESTIVGVQPSQTGFGCFNIRELLKVKVSRASDVSSDAVTCLDP</sequence>
<dbReference type="AlphaFoldDB" id="A0A072TEK2"/>
<dbReference type="Proteomes" id="UP000002051">
    <property type="component" value="Unassembled WGS sequence"/>
</dbReference>
<evidence type="ECO:0000313" key="2">
    <source>
        <dbReference type="EnsemblPlants" id="KEH15974"/>
    </source>
</evidence>
<reference evidence="2" key="3">
    <citation type="submission" date="2015-06" db="UniProtKB">
        <authorList>
            <consortium name="EnsemblPlants"/>
        </authorList>
    </citation>
    <scope>IDENTIFICATION</scope>
    <source>
        <strain evidence="2">cv. Jemalong A17</strain>
    </source>
</reference>
<name>A0A072TEK2_MEDTR</name>
<accession>A0A072TEK2</accession>
<keyword evidence="3" id="KW-1185">Reference proteome</keyword>
<dbReference type="EnsemblPlants" id="KEH15974">
    <property type="protein sequence ID" value="KEH15974"/>
    <property type="gene ID" value="MTR_0404s0040"/>
</dbReference>
<gene>
    <name evidence="1" type="ORF">MTR_0404s0040</name>
</gene>